<dbReference type="InterPro" id="IPR004552">
    <property type="entry name" value="AGP_acyltrans"/>
</dbReference>
<keyword evidence="3 7" id="KW-0444">Lipid biosynthesis</keyword>
<reference evidence="9 10" key="1">
    <citation type="submission" date="2018-01" db="EMBL/GenBank/DDBJ databases">
        <authorList>
            <person name="Gaut B.S."/>
            <person name="Morton B.R."/>
            <person name="Clegg M.T."/>
            <person name="Duvall M.R."/>
        </authorList>
    </citation>
    <scope>NUCLEOTIDE SEQUENCE [LARGE SCALE GENOMIC DNA]</scope>
    <source>
        <strain evidence="9">GP69</strain>
    </source>
</reference>
<keyword evidence="4 7" id="KW-0808">Transferase</keyword>
<dbReference type="SMART" id="SM00563">
    <property type="entry name" value="PlsC"/>
    <property type="match status" value="1"/>
</dbReference>
<dbReference type="EC" id="2.3.1.51" evidence="7"/>
<dbReference type="PANTHER" id="PTHR10434">
    <property type="entry name" value="1-ACYL-SN-GLYCEROL-3-PHOSPHATE ACYLTRANSFERASE"/>
    <property type="match status" value="1"/>
</dbReference>
<dbReference type="AlphaFoldDB" id="A0A2K4ZJS6"/>
<organism evidence="9 10">
    <name type="scientific">Acetatifactor muris</name>
    <dbReference type="NCBI Taxonomy" id="879566"/>
    <lineage>
        <taxon>Bacteria</taxon>
        <taxon>Bacillati</taxon>
        <taxon>Bacillota</taxon>
        <taxon>Clostridia</taxon>
        <taxon>Lachnospirales</taxon>
        <taxon>Lachnospiraceae</taxon>
        <taxon>Acetatifactor</taxon>
    </lineage>
</organism>
<keyword evidence="10" id="KW-1185">Reference proteome</keyword>
<keyword evidence="5 7" id="KW-0443">Lipid metabolism</keyword>
<evidence type="ECO:0000256" key="3">
    <source>
        <dbReference type="ARBA" id="ARBA00022516"/>
    </source>
</evidence>
<feature type="domain" description="Phospholipid/glycerol acyltransferase" evidence="8">
    <location>
        <begin position="73"/>
        <end position="188"/>
    </location>
</feature>
<dbReference type="Pfam" id="PF01553">
    <property type="entry name" value="Acyltransferase"/>
    <property type="match status" value="1"/>
</dbReference>
<dbReference type="GO" id="GO:0016020">
    <property type="term" value="C:membrane"/>
    <property type="evidence" value="ECO:0007669"/>
    <property type="project" value="InterPro"/>
</dbReference>
<comment type="catalytic activity">
    <reaction evidence="7">
        <text>a 1-acyl-sn-glycero-3-phosphate + an acyl-CoA = a 1,2-diacyl-sn-glycero-3-phosphate + CoA</text>
        <dbReference type="Rhea" id="RHEA:19709"/>
        <dbReference type="ChEBI" id="CHEBI:57287"/>
        <dbReference type="ChEBI" id="CHEBI:57970"/>
        <dbReference type="ChEBI" id="CHEBI:58342"/>
        <dbReference type="ChEBI" id="CHEBI:58608"/>
        <dbReference type="EC" id="2.3.1.51"/>
    </reaction>
</comment>
<keyword evidence="6 7" id="KW-0012">Acyltransferase</keyword>
<protein>
    <recommendedName>
        <fullName evidence="7">1-acyl-sn-glycerol-3-phosphate acyltransferase</fullName>
        <ecNumber evidence="7">2.3.1.51</ecNumber>
    </recommendedName>
</protein>
<dbReference type="InterPro" id="IPR002123">
    <property type="entry name" value="Plipid/glycerol_acylTrfase"/>
</dbReference>
<sequence length="246" mass="28179">MIRLVLVALFVFLFLVLSIPVLIVEWLIGKRNPGLRDRSSKAIIKWAFRWILVLTGVKLIVRGKENIPSDSAVLFVGNHRSYFDILITYVNFPGVTGFVAKKEMLRYPLLRDWMKNIHCLFLDRDDIKQGLKTILKGVEEVKNGVSMCIFPEGTRNKVNDTFLPFREGSFKIAEKGGVPVVPMTILNAAAIFEDHLPKVKRATVILQFEEPIYPAEMDKALRKNLGSHVSNLISEKYFRLKEEYMP</sequence>
<dbReference type="CDD" id="cd07989">
    <property type="entry name" value="LPLAT_AGPAT-like"/>
    <property type="match status" value="1"/>
</dbReference>
<dbReference type="GO" id="GO:0003841">
    <property type="term" value="F:1-acylglycerol-3-phosphate O-acyltransferase activity"/>
    <property type="evidence" value="ECO:0007669"/>
    <property type="project" value="UniProtKB-UniRule"/>
</dbReference>
<evidence type="ECO:0000256" key="7">
    <source>
        <dbReference type="RuleBase" id="RU361267"/>
    </source>
</evidence>
<dbReference type="RefSeq" id="WP_103240765.1">
    <property type="nucleotide sequence ID" value="NZ_JANJZD010000019.1"/>
</dbReference>
<evidence type="ECO:0000313" key="9">
    <source>
        <dbReference type="EMBL" id="SOY30737.1"/>
    </source>
</evidence>
<evidence type="ECO:0000256" key="4">
    <source>
        <dbReference type="ARBA" id="ARBA00022679"/>
    </source>
</evidence>
<dbReference type="OrthoDB" id="9803035at2"/>
<accession>A0A2K4ZJS6</accession>
<dbReference type="NCBIfam" id="TIGR00530">
    <property type="entry name" value="AGP_acyltrn"/>
    <property type="match status" value="1"/>
</dbReference>
<evidence type="ECO:0000256" key="6">
    <source>
        <dbReference type="ARBA" id="ARBA00023315"/>
    </source>
</evidence>
<dbReference type="GO" id="GO:0006654">
    <property type="term" value="P:phosphatidic acid biosynthetic process"/>
    <property type="evidence" value="ECO:0007669"/>
    <property type="project" value="TreeGrafter"/>
</dbReference>
<dbReference type="SUPFAM" id="SSF69593">
    <property type="entry name" value="Glycerol-3-phosphate (1)-acyltransferase"/>
    <property type="match status" value="1"/>
</dbReference>
<keyword evidence="7" id="KW-1208">Phospholipid metabolism</keyword>
<comment type="similarity">
    <text evidence="2 7">Belongs to the 1-acyl-sn-glycerol-3-phosphate acyltransferase family.</text>
</comment>
<dbReference type="PANTHER" id="PTHR10434:SF64">
    <property type="entry name" value="1-ACYL-SN-GLYCEROL-3-PHOSPHATE ACYLTRANSFERASE-RELATED"/>
    <property type="match status" value="1"/>
</dbReference>
<comment type="domain">
    <text evidence="7">The HXXXXD motif is essential for acyltransferase activity and may constitute the binding site for the phosphate moiety of the glycerol-3-phosphate.</text>
</comment>
<evidence type="ECO:0000256" key="2">
    <source>
        <dbReference type="ARBA" id="ARBA00008655"/>
    </source>
</evidence>
<comment type="pathway">
    <text evidence="1">Lipid metabolism.</text>
</comment>
<dbReference type="EMBL" id="OFSM01000019">
    <property type="protein sequence ID" value="SOY30737.1"/>
    <property type="molecule type" value="Genomic_DNA"/>
</dbReference>
<proteinExistence type="inferred from homology"/>
<evidence type="ECO:0000256" key="1">
    <source>
        <dbReference type="ARBA" id="ARBA00005189"/>
    </source>
</evidence>
<dbReference type="Proteomes" id="UP000236311">
    <property type="component" value="Unassembled WGS sequence"/>
</dbReference>
<evidence type="ECO:0000256" key="5">
    <source>
        <dbReference type="ARBA" id="ARBA00023098"/>
    </source>
</evidence>
<keyword evidence="7" id="KW-0594">Phospholipid biosynthesis</keyword>
<evidence type="ECO:0000259" key="8">
    <source>
        <dbReference type="SMART" id="SM00563"/>
    </source>
</evidence>
<gene>
    <name evidence="9" type="primary">plsC_2</name>
    <name evidence="9" type="ORF">AMURIS_03468</name>
</gene>
<name>A0A2K4ZJS6_9FIRM</name>
<evidence type="ECO:0000313" key="10">
    <source>
        <dbReference type="Proteomes" id="UP000236311"/>
    </source>
</evidence>